<name>A0A9Q0L3B4_9MAGN</name>
<dbReference type="InterPro" id="IPR011692">
    <property type="entry name" value="Stress_up-reg_Nod19"/>
</dbReference>
<dbReference type="EMBL" id="JAMYWD010000001">
    <property type="protein sequence ID" value="KAJ4981099.1"/>
    <property type="molecule type" value="Genomic_DNA"/>
</dbReference>
<evidence type="ECO:0000256" key="1">
    <source>
        <dbReference type="SAM" id="Phobius"/>
    </source>
</evidence>
<dbReference type="Pfam" id="PF07712">
    <property type="entry name" value="SURNod19"/>
    <property type="match status" value="1"/>
</dbReference>
<feature type="chain" id="PRO_5040362032" evidence="2">
    <location>
        <begin position="39"/>
        <end position="470"/>
    </location>
</feature>
<comment type="caution">
    <text evidence="3">The sequence shown here is derived from an EMBL/GenBank/DDBJ whole genome shotgun (WGS) entry which is preliminary data.</text>
</comment>
<dbReference type="PANTHER" id="PTHR33390:SF1">
    <property type="entry name" value="STRESS UP-REGULATED NOD 19 PROTEIN"/>
    <property type="match status" value="1"/>
</dbReference>
<sequence length="470" mass="52537">MIILELNDAARARKMLHCCQWWYLLLLAIFLLALKVQGDDNGVKTTVFLSPKFVLRPGEVEDKFYYNIDFPRGHIAVKEFFGEVVDEWGNSVPLHETYLHHWVIERYHAPMGVDVPKGNSDEGLQLSKYIVVRNSGVCQGNVLGQYFGVGSETRRTKAYVPDPYGIEVGNPVEIPNGFEERWLLNVHAIDTRGVVDRLGCTECRCDLYNITKDQFGRPLHPGYTGGLRCCYDQTQCRVQEGFENIKRSLYLRYTVKWMDWEDTILPVKIYILDVTDSRKSADDSTSLGCQVEYEVESCDANGLGNSGCVDTKKASIVMPQGGAVIYGVAHQHSGGLGSTLYGEDGQVICSSLPIYGEGKEPGNEAGYIVGMSSCYPQPGTVRIVEGETLLLESYYNSTQKHTGVMDLFYILVADSPPKPMLSLLTSVHELIMPSKYLWPLVFIGVAVAVILGVGYLQRNKREDGYHLIDI</sequence>
<evidence type="ECO:0000313" key="4">
    <source>
        <dbReference type="Proteomes" id="UP001141806"/>
    </source>
</evidence>
<evidence type="ECO:0000313" key="3">
    <source>
        <dbReference type="EMBL" id="KAJ4981099.1"/>
    </source>
</evidence>
<organism evidence="3 4">
    <name type="scientific">Protea cynaroides</name>
    <dbReference type="NCBI Taxonomy" id="273540"/>
    <lineage>
        <taxon>Eukaryota</taxon>
        <taxon>Viridiplantae</taxon>
        <taxon>Streptophyta</taxon>
        <taxon>Embryophyta</taxon>
        <taxon>Tracheophyta</taxon>
        <taxon>Spermatophyta</taxon>
        <taxon>Magnoliopsida</taxon>
        <taxon>Proteales</taxon>
        <taxon>Proteaceae</taxon>
        <taxon>Protea</taxon>
    </lineage>
</organism>
<accession>A0A9Q0L3B4</accession>
<dbReference type="AlphaFoldDB" id="A0A9Q0L3B4"/>
<reference evidence="3" key="1">
    <citation type="journal article" date="2023" name="Plant J.">
        <title>The genome of the king protea, Protea cynaroides.</title>
        <authorList>
            <person name="Chang J."/>
            <person name="Duong T.A."/>
            <person name="Schoeman C."/>
            <person name="Ma X."/>
            <person name="Roodt D."/>
            <person name="Barker N."/>
            <person name="Li Z."/>
            <person name="Van de Peer Y."/>
            <person name="Mizrachi E."/>
        </authorList>
    </citation>
    <scope>NUCLEOTIDE SEQUENCE</scope>
    <source>
        <tissue evidence="3">Young leaves</tissue>
    </source>
</reference>
<keyword evidence="1" id="KW-0472">Membrane</keyword>
<evidence type="ECO:0000256" key="2">
    <source>
        <dbReference type="SAM" id="SignalP"/>
    </source>
</evidence>
<keyword evidence="1" id="KW-0812">Transmembrane</keyword>
<keyword evidence="1" id="KW-1133">Transmembrane helix</keyword>
<dbReference type="OrthoDB" id="1923469at2759"/>
<keyword evidence="2" id="KW-0732">Signal</keyword>
<feature type="signal peptide" evidence="2">
    <location>
        <begin position="1"/>
        <end position="38"/>
    </location>
</feature>
<dbReference type="Proteomes" id="UP001141806">
    <property type="component" value="Unassembled WGS sequence"/>
</dbReference>
<feature type="transmembrane region" description="Helical" evidence="1">
    <location>
        <begin position="436"/>
        <end position="456"/>
    </location>
</feature>
<gene>
    <name evidence="3" type="ORF">NE237_031936</name>
</gene>
<dbReference type="PANTHER" id="PTHR33390">
    <property type="entry name" value="STRESS UP-REGULATED NOD 19 PROTEIN"/>
    <property type="match status" value="1"/>
</dbReference>
<proteinExistence type="predicted"/>
<keyword evidence="4" id="KW-1185">Reference proteome</keyword>
<protein>
    <submittedName>
        <fullName evidence="3">Uncharacterized protein</fullName>
    </submittedName>
</protein>